<dbReference type="EMBL" id="STGY01000056">
    <property type="protein sequence ID" value="THV40629.1"/>
    <property type="molecule type" value="Genomic_DNA"/>
</dbReference>
<dbReference type="Proteomes" id="UP000308760">
    <property type="component" value="Unassembled WGS sequence"/>
</dbReference>
<reference evidence="1 2" key="2">
    <citation type="submission" date="2019-05" db="EMBL/GenBank/DDBJ databases">
        <title>Glycomyces buryatensis sp. nov.</title>
        <authorList>
            <person name="Nikitina E."/>
        </authorList>
    </citation>
    <scope>NUCLEOTIDE SEQUENCE [LARGE SCALE GENOMIC DNA]</scope>
    <source>
        <strain evidence="1 2">18</strain>
    </source>
</reference>
<comment type="caution">
    <text evidence="1">The sequence shown here is derived from an EMBL/GenBank/DDBJ whole genome shotgun (WGS) entry which is preliminary data.</text>
</comment>
<dbReference type="RefSeq" id="WP_136535403.1">
    <property type="nucleotide sequence ID" value="NZ_STGY01000056.1"/>
</dbReference>
<organism evidence="1 2">
    <name type="scientific">Glycomyces buryatensis</name>
    <dbReference type="NCBI Taxonomy" id="2570927"/>
    <lineage>
        <taxon>Bacteria</taxon>
        <taxon>Bacillati</taxon>
        <taxon>Actinomycetota</taxon>
        <taxon>Actinomycetes</taxon>
        <taxon>Glycomycetales</taxon>
        <taxon>Glycomycetaceae</taxon>
        <taxon>Glycomyces</taxon>
    </lineage>
</organism>
<protein>
    <submittedName>
        <fullName evidence="1">Uncharacterized protein</fullName>
    </submittedName>
</protein>
<evidence type="ECO:0000313" key="1">
    <source>
        <dbReference type="EMBL" id="THV40629.1"/>
    </source>
</evidence>
<sequence length="187" mass="21008">MSDRIRIGELHLEHRTVEVTAEPAGTTSTAWLERTYPAPHLALGYVTELDSPASRLCLYRAEWSPELRQGFKVALTLVWVDALASGLIQPREANSALIPIGEAQIDGATVDFVWTSLSDHIQVRFRHLDPNVIGHVVFGDRQSPALVANSHHAAWAEETDHQRAIISTATEFWRERREVVRALFPQE</sequence>
<evidence type="ECO:0000313" key="2">
    <source>
        <dbReference type="Proteomes" id="UP000308760"/>
    </source>
</evidence>
<proteinExistence type="predicted"/>
<gene>
    <name evidence="1" type="ORF">FAB82_15320</name>
</gene>
<accession>A0A4S8QGW6</accession>
<reference evidence="2" key="1">
    <citation type="submission" date="2019-04" db="EMBL/GenBank/DDBJ databases">
        <title>Nocardioides xinjiangensis sp. nov.</title>
        <authorList>
            <person name="Liu S."/>
        </authorList>
    </citation>
    <scope>NUCLEOTIDE SEQUENCE [LARGE SCALE GENOMIC DNA]</scope>
    <source>
        <strain evidence="2">18</strain>
    </source>
</reference>
<keyword evidence="2" id="KW-1185">Reference proteome</keyword>
<dbReference type="AlphaFoldDB" id="A0A4S8QGW6"/>
<name>A0A4S8QGW6_9ACTN</name>